<protein>
    <submittedName>
        <fullName evidence="2">Ankyrin repeat and LEM domain-containing protein 2</fullName>
    </submittedName>
</protein>
<dbReference type="Pfam" id="PF00023">
    <property type="entry name" value="Ank"/>
    <property type="match status" value="1"/>
</dbReference>
<dbReference type="InterPro" id="IPR002110">
    <property type="entry name" value="Ankyrin_rpt"/>
</dbReference>
<dbReference type="PANTHER" id="PTHR12349">
    <property type="entry name" value="ANKYRIN REPEAT AND LEM DOMAIN-CONTAINING PROTEIN 2"/>
    <property type="match status" value="1"/>
</dbReference>
<keyword evidence="3" id="KW-1185">Reference proteome</keyword>
<dbReference type="EMBL" id="LNIX01000006">
    <property type="protein sequence ID" value="OXA52715.1"/>
    <property type="molecule type" value="Genomic_DNA"/>
</dbReference>
<dbReference type="STRING" id="158441.A0A226E4Q2"/>
<feature type="region of interest" description="Disordered" evidence="1">
    <location>
        <begin position="71"/>
        <end position="106"/>
    </location>
</feature>
<comment type="caution">
    <text evidence="2">The sequence shown here is derived from an EMBL/GenBank/DDBJ whole genome shotgun (WGS) entry which is preliminary data.</text>
</comment>
<gene>
    <name evidence="2" type="ORF">Fcan01_12072</name>
</gene>
<dbReference type="InterPro" id="IPR036770">
    <property type="entry name" value="Ankyrin_rpt-contain_sf"/>
</dbReference>
<feature type="compositionally biased region" description="Basic and acidic residues" evidence="1">
    <location>
        <begin position="86"/>
        <end position="100"/>
    </location>
</feature>
<evidence type="ECO:0000313" key="3">
    <source>
        <dbReference type="Proteomes" id="UP000198287"/>
    </source>
</evidence>
<feature type="compositionally biased region" description="Polar residues" evidence="1">
    <location>
        <begin position="417"/>
        <end position="426"/>
    </location>
</feature>
<evidence type="ECO:0000313" key="2">
    <source>
        <dbReference type="EMBL" id="OXA52715.1"/>
    </source>
</evidence>
<dbReference type="OMA" id="NCENVIP"/>
<dbReference type="Proteomes" id="UP000198287">
    <property type="component" value="Unassembled WGS sequence"/>
</dbReference>
<dbReference type="OrthoDB" id="7446186at2759"/>
<dbReference type="SMART" id="SM00248">
    <property type="entry name" value="ANK"/>
    <property type="match status" value="2"/>
</dbReference>
<accession>A0A226E4Q2</accession>
<dbReference type="Gene3D" id="1.25.40.20">
    <property type="entry name" value="Ankyrin repeat-containing domain"/>
    <property type="match status" value="1"/>
</dbReference>
<name>A0A226E4Q2_FOLCA</name>
<dbReference type="SUPFAM" id="SSF48403">
    <property type="entry name" value="Ankyrin repeat"/>
    <property type="match status" value="1"/>
</dbReference>
<feature type="region of interest" description="Disordered" evidence="1">
    <location>
        <begin position="417"/>
        <end position="450"/>
    </location>
</feature>
<sequence>MEDGSGGGGGGQQYIGVWIPQEDQAVSNDKSTVLMTPQCLKDLAGILKRNPRARFLKFSSEAEAWTSVDENNINFSTPPPCTAKLDGPDHSEGRSELEQAKKRKGRMSLPAMNSVTKLCVDLSKKLVIEEKDTRFPTPKIQELTAMAREINAQNNDAVKARVKANPKILINDCDRPTTVQEGCRYNALHVAAKCDNDKIISYILDKVGSVKFMSWLYPNKSGEAIGELVRYATDAYLNAPDKMSYETPLHFASKFLCVKAVEMLLQHPWCNVNSVNCFNQTALDIVGTRADSKSKDYTAKKEHTIKLLTSFYIVPVWRDPGCMRMPQIGPVAHIRQLGNRIPKCLMKSYPDFDISLLGPGHKDQIPEVKISLNSSVRLFEESNNWKIEGFAGPTTKEAANDLFTLLKQGRNGFLNDSANFLTSSPTGNGGGGDLTPKTPPRTPRKNLSLGNSHTRSPLLKYYVPGTPPRSPGISSPSMGEAINRRVKDVEKGLERFAMKLSYACNIEWRENWKCLGFFGDILNDDGLSKFNDLLGLQDFCSINRSYSFQEDYYLGGNSNGDQSVILGLSDLSSNSEELSFNSANSRKSSSSSNSSFHSAETFLSDDDDAFLECLDKQLYIDGSTPGKEDFHLFDALKDYEDMISSERFPYVFQWINSMKSSGFSNYEEKKTFDIGRGKRHRDFLYVPNYQSTPKRLNFNDSRPMNNGSPDILNF</sequence>
<dbReference type="PANTHER" id="PTHR12349:SF4">
    <property type="entry name" value="ANKYRIN REPEAT AND LEM DOMAIN-CONTAINING PROTEIN 2"/>
    <property type="match status" value="1"/>
</dbReference>
<proteinExistence type="predicted"/>
<reference evidence="2 3" key="1">
    <citation type="submission" date="2015-12" db="EMBL/GenBank/DDBJ databases">
        <title>The genome of Folsomia candida.</title>
        <authorList>
            <person name="Faddeeva A."/>
            <person name="Derks M.F."/>
            <person name="Anvar Y."/>
            <person name="Smit S."/>
            <person name="Van Straalen N."/>
            <person name="Roelofs D."/>
        </authorList>
    </citation>
    <scope>NUCLEOTIDE SEQUENCE [LARGE SCALE GENOMIC DNA]</scope>
    <source>
        <strain evidence="2 3">VU population</strain>
        <tissue evidence="2">Whole body</tissue>
    </source>
</reference>
<evidence type="ECO:0000256" key="1">
    <source>
        <dbReference type="SAM" id="MobiDB-lite"/>
    </source>
</evidence>
<dbReference type="AlphaFoldDB" id="A0A226E4Q2"/>
<organism evidence="2 3">
    <name type="scientific">Folsomia candida</name>
    <name type="common">Springtail</name>
    <dbReference type="NCBI Taxonomy" id="158441"/>
    <lineage>
        <taxon>Eukaryota</taxon>
        <taxon>Metazoa</taxon>
        <taxon>Ecdysozoa</taxon>
        <taxon>Arthropoda</taxon>
        <taxon>Hexapoda</taxon>
        <taxon>Collembola</taxon>
        <taxon>Entomobryomorpha</taxon>
        <taxon>Isotomoidea</taxon>
        <taxon>Isotomidae</taxon>
        <taxon>Proisotominae</taxon>
        <taxon>Folsomia</taxon>
    </lineage>
</organism>